<dbReference type="Gene3D" id="3.90.550.10">
    <property type="entry name" value="Spore Coat Polysaccharide Biosynthesis Protein SpsA, Chain A"/>
    <property type="match status" value="1"/>
</dbReference>
<dbReference type="InterPro" id="IPR058718">
    <property type="entry name" value="Agl6_TM_C"/>
</dbReference>
<feature type="transmembrane region" description="Helical" evidence="1">
    <location>
        <begin position="306"/>
        <end position="329"/>
    </location>
</feature>
<name>A0A0W8F947_9ZZZZ</name>
<dbReference type="Pfam" id="PF00535">
    <property type="entry name" value="Glycos_transf_2"/>
    <property type="match status" value="1"/>
</dbReference>
<dbReference type="AlphaFoldDB" id="A0A0W8F947"/>
<keyword evidence="1" id="KW-0812">Transmembrane</keyword>
<dbReference type="EMBL" id="LNQE01001474">
    <property type="protein sequence ID" value="KUG16915.1"/>
    <property type="molecule type" value="Genomic_DNA"/>
</dbReference>
<accession>A0A0W8F947</accession>
<feature type="transmembrane region" description="Helical" evidence="1">
    <location>
        <begin position="255"/>
        <end position="285"/>
    </location>
</feature>
<evidence type="ECO:0000259" key="2">
    <source>
        <dbReference type="Pfam" id="PF00535"/>
    </source>
</evidence>
<feature type="transmembrane region" description="Helical" evidence="1">
    <location>
        <begin position="228"/>
        <end position="249"/>
    </location>
</feature>
<evidence type="ECO:0000259" key="3">
    <source>
        <dbReference type="Pfam" id="PF26629"/>
    </source>
</evidence>
<proteinExistence type="predicted"/>
<dbReference type="PANTHER" id="PTHR48090:SF7">
    <property type="entry name" value="RFBJ PROTEIN"/>
    <property type="match status" value="1"/>
</dbReference>
<evidence type="ECO:0000313" key="4">
    <source>
        <dbReference type="EMBL" id="KUG16915.1"/>
    </source>
</evidence>
<organism evidence="4">
    <name type="scientific">hydrocarbon metagenome</name>
    <dbReference type="NCBI Taxonomy" id="938273"/>
    <lineage>
        <taxon>unclassified sequences</taxon>
        <taxon>metagenomes</taxon>
        <taxon>ecological metagenomes</taxon>
    </lineage>
</organism>
<keyword evidence="1" id="KW-1133">Transmembrane helix</keyword>
<feature type="domain" description="Glycosyltransferase 2-like" evidence="2">
    <location>
        <begin position="5"/>
        <end position="166"/>
    </location>
</feature>
<feature type="domain" description="Low-salt glycan biosynthesis hexosyltransferase Agl6 C-terminal transmembrane region" evidence="3">
    <location>
        <begin position="278"/>
        <end position="364"/>
    </location>
</feature>
<sequence>MPRISLIIPTRNESQTIRQCIHRALEAFEKAGLEGEIIVADSSTDQTADIAASCGAKVVFPQRLGYGNAYLLGFQEAGGDYIFLMDGDLTYDPETILDMLPCLESGEYDLVMGSRLKGRIIPGAMPALHRYVGNPILTWVLNRLFSAGISDAHCGLRGITRDALYKLNLRSGGMEFASEMVIEAASRGLRIAEVPITYYPRQGDSKLNSFTDGWRHMRFMMLYRPGPFLLVPGLVALLLGLILAVVVYIEGGSRMHSLILGGLLLIIGYQMLLAGMHFRAFGAAWGLSKSSGMKKLISYHSLEKELLIGLALLAAGIVIGLVVLMRWRGAGFGALDAAQNAMVAMILTILGIQTIFSGMFISLLLLYNGHQDGE</sequence>
<dbReference type="Pfam" id="PF26629">
    <property type="entry name" value="GT2_TM_C"/>
    <property type="match status" value="1"/>
</dbReference>
<protein>
    <submittedName>
        <fullName evidence="4">Putative dolichol-p-glucose synthetase</fullName>
    </submittedName>
</protein>
<keyword evidence="1" id="KW-0472">Membrane</keyword>
<dbReference type="InterPro" id="IPR029044">
    <property type="entry name" value="Nucleotide-diphossugar_trans"/>
</dbReference>
<dbReference type="InterPro" id="IPR050256">
    <property type="entry name" value="Glycosyltransferase_2"/>
</dbReference>
<dbReference type="PANTHER" id="PTHR48090">
    <property type="entry name" value="UNDECAPRENYL-PHOSPHATE 4-DEOXY-4-FORMAMIDO-L-ARABINOSE TRANSFERASE-RELATED"/>
    <property type="match status" value="1"/>
</dbReference>
<dbReference type="SUPFAM" id="SSF53448">
    <property type="entry name" value="Nucleotide-diphospho-sugar transferases"/>
    <property type="match status" value="1"/>
</dbReference>
<comment type="caution">
    <text evidence="4">The sequence shown here is derived from an EMBL/GenBank/DDBJ whole genome shotgun (WGS) entry which is preliminary data.</text>
</comment>
<reference evidence="4" key="1">
    <citation type="journal article" date="2015" name="Proc. Natl. Acad. Sci. U.S.A.">
        <title>Networks of energetic and metabolic interactions define dynamics in microbial communities.</title>
        <authorList>
            <person name="Embree M."/>
            <person name="Liu J.K."/>
            <person name="Al-Bassam M.M."/>
            <person name="Zengler K."/>
        </authorList>
    </citation>
    <scope>NUCLEOTIDE SEQUENCE</scope>
</reference>
<dbReference type="CDD" id="cd04179">
    <property type="entry name" value="DPM_DPG-synthase_like"/>
    <property type="match status" value="1"/>
</dbReference>
<evidence type="ECO:0000256" key="1">
    <source>
        <dbReference type="SAM" id="Phobius"/>
    </source>
</evidence>
<feature type="transmembrane region" description="Helical" evidence="1">
    <location>
        <begin position="341"/>
        <end position="367"/>
    </location>
</feature>
<dbReference type="InterPro" id="IPR001173">
    <property type="entry name" value="Glyco_trans_2-like"/>
</dbReference>
<gene>
    <name evidence="4" type="ORF">ASZ90_013424</name>
</gene>